<evidence type="ECO:0000256" key="4">
    <source>
        <dbReference type="ARBA" id="ARBA00022723"/>
    </source>
</evidence>
<keyword evidence="4 9" id="KW-0479">Metal-binding</keyword>
<dbReference type="InterPro" id="IPR024571">
    <property type="entry name" value="ERAP1-like_C_dom"/>
</dbReference>
<keyword evidence="7 11" id="KW-0482">Metalloprotease</keyword>
<dbReference type="GO" id="GO:0043171">
    <property type="term" value="P:peptide catabolic process"/>
    <property type="evidence" value="ECO:0007669"/>
    <property type="project" value="TreeGrafter"/>
</dbReference>
<evidence type="ECO:0000256" key="7">
    <source>
        <dbReference type="ARBA" id="ARBA00023049"/>
    </source>
</evidence>
<dbReference type="Pfam" id="PF11838">
    <property type="entry name" value="ERAP1_C"/>
    <property type="match status" value="1"/>
</dbReference>
<evidence type="ECO:0000259" key="14">
    <source>
        <dbReference type="Pfam" id="PF17900"/>
    </source>
</evidence>
<evidence type="ECO:0000259" key="13">
    <source>
        <dbReference type="Pfam" id="PF11838"/>
    </source>
</evidence>
<keyword evidence="5 11" id="KW-0378">Hydrolase</keyword>
<dbReference type="InterPro" id="IPR014782">
    <property type="entry name" value="Peptidase_M1_dom"/>
</dbReference>
<dbReference type="InterPro" id="IPR034016">
    <property type="entry name" value="M1_APN-typ"/>
</dbReference>
<dbReference type="FunFam" id="2.60.40.1730:FF:000002">
    <property type="entry name" value="Aminopeptidase"/>
    <property type="match status" value="1"/>
</dbReference>
<dbReference type="SUPFAM" id="SSF63737">
    <property type="entry name" value="Leukotriene A4 hydrolase N-terminal domain"/>
    <property type="match status" value="1"/>
</dbReference>
<dbReference type="STRING" id="1097556.R4XFI7"/>
<gene>
    <name evidence="15" type="ORF">TAPDE_002028</name>
</gene>
<keyword evidence="6 9" id="KW-0862">Zinc</keyword>
<feature type="active site" description="Proton acceptor" evidence="8">
    <location>
        <position position="310"/>
    </location>
</feature>
<feature type="binding site" evidence="9">
    <location>
        <position position="332"/>
    </location>
    <ligand>
        <name>Zn(2+)</name>
        <dbReference type="ChEBI" id="CHEBI:29105"/>
        <note>catalytic</note>
    </ligand>
</feature>
<accession>R4XFI7</accession>
<dbReference type="Proteomes" id="UP000013776">
    <property type="component" value="Unassembled WGS sequence"/>
</dbReference>
<dbReference type="PRINTS" id="PR00756">
    <property type="entry name" value="ALADIPTASE"/>
</dbReference>
<reference evidence="15 16" key="1">
    <citation type="journal article" date="2013" name="MBio">
        <title>Genome sequencing of the plant pathogen Taphrina deformans, the causal agent of peach leaf curl.</title>
        <authorList>
            <person name="Cisse O.H."/>
            <person name="Almeida J.M.G.C.F."/>
            <person name="Fonseca A."/>
            <person name="Kumar A.A."/>
            <person name="Salojaervi J."/>
            <person name="Overmyer K."/>
            <person name="Hauser P.M."/>
            <person name="Pagni M."/>
        </authorList>
    </citation>
    <scope>NUCLEOTIDE SEQUENCE [LARGE SCALE GENOMIC DNA]</scope>
    <source>
        <strain evidence="16">PYCC 5710 / ATCC 11124 / CBS 356.35 / IMI 108563 / JCM 9778 / NBRC 8474</strain>
    </source>
</reference>
<dbReference type="InterPro" id="IPR042097">
    <property type="entry name" value="Aminopeptidase_N-like_N_sf"/>
</dbReference>
<comment type="similarity">
    <text evidence="1 11">Belongs to the peptidase M1 family.</text>
</comment>
<dbReference type="eggNOG" id="KOG1046">
    <property type="taxonomic scope" value="Eukaryota"/>
</dbReference>
<dbReference type="PANTHER" id="PTHR11533">
    <property type="entry name" value="PROTEASE M1 ZINC METALLOPROTEASE"/>
    <property type="match status" value="1"/>
</dbReference>
<feature type="domain" description="ERAP1-like C-terminal" evidence="13">
    <location>
        <begin position="532"/>
        <end position="849"/>
    </location>
</feature>
<evidence type="ECO:0000256" key="10">
    <source>
        <dbReference type="PIRSR" id="PIRSR634016-4"/>
    </source>
</evidence>
<dbReference type="GO" id="GO:0005737">
    <property type="term" value="C:cytoplasm"/>
    <property type="evidence" value="ECO:0007669"/>
    <property type="project" value="TreeGrafter"/>
</dbReference>
<dbReference type="FunFam" id="1.10.390.10:FF:000001">
    <property type="entry name" value="Aminopeptidase"/>
    <property type="match status" value="1"/>
</dbReference>
<dbReference type="GO" id="GO:0008270">
    <property type="term" value="F:zinc ion binding"/>
    <property type="evidence" value="ECO:0007669"/>
    <property type="project" value="UniProtKB-UniRule"/>
</dbReference>
<dbReference type="GO" id="GO:0070006">
    <property type="term" value="F:metalloaminopeptidase activity"/>
    <property type="evidence" value="ECO:0007669"/>
    <property type="project" value="TreeGrafter"/>
</dbReference>
<feature type="binding site" evidence="9">
    <location>
        <position position="313"/>
    </location>
    <ligand>
        <name>Zn(2+)</name>
        <dbReference type="ChEBI" id="CHEBI:29105"/>
        <note>catalytic</note>
    </ligand>
</feature>
<dbReference type="FunFam" id="1.25.50.20:FF:000002">
    <property type="entry name" value="Aminopeptidase"/>
    <property type="match status" value="1"/>
</dbReference>
<dbReference type="Gene3D" id="1.25.50.20">
    <property type="match status" value="1"/>
</dbReference>
<dbReference type="Gene3D" id="2.60.40.1730">
    <property type="entry name" value="tricorn interacting facor f3 domain"/>
    <property type="match status" value="1"/>
</dbReference>
<feature type="domain" description="Peptidase M1 membrane alanine aminopeptidase" evidence="12">
    <location>
        <begin position="237"/>
        <end position="454"/>
    </location>
</feature>
<dbReference type="FunFam" id="2.60.40.1910:FF:000004">
    <property type="entry name" value="Aminopeptidase"/>
    <property type="match status" value="1"/>
</dbReference>
<keyword evidence="16" id="KW-1185">Reference proteome</keyword>
<evidence type="ECO:0000259" key="12">
    <source>
        <dbReference type="Pfam" id="PF01433"/>
    </source>
</evidence>
<evidence type="ECO:0000256" key="6">
    <source>
        <dbReference type="ARBA" id="ARBA00022833"/>
    </source>
</evidence>
<name>R4XFI7_TAPDE</name>
<dbReference type="Pfam" id="PF01433">
    <property type="entry name" value="Peptidase_M1"/>
    <property type="match status" value="1"/>
</dbReference>
<keyword evidence="2 11" id="KW-0031">Aminopeptidase</keyword>
<feature type="domain" description="Aminopeptidase N-like N-terminal" evidence="14">
    <location>
        <begin position="17"/>
        <end position="198"/>
    </location>
</feature>
<evidence type="ECO:0000256" key="3">
    <source>
        <dbReference type="ARBA" id="ARBA00022670"/>
    </source>
</evidence>
<evidence type="ECO:0000313" key="15">
    <source>
        <dbReference type="EMBL" id="CCG82092.1"/>
    </source>
</evidence>
<dbReference type="GO" id="GO:0042277">
    <property type="term" value="F:peptide binding"/>
    <property type="evidence" value="ECO:0007669"/>
    <property type="project" value="TreeGrafter"/>
</dbReference>
<evidence type="ECO:0000256" key="8">
    <source>
        <dbReference type="PIRSR" id="PIRSR634016-1"/>
    </source>
</evidence>
<dbReference type="GO" id="GO:0006508">
    <property type="term" value="P:proteolysis"/>
    <property type="evidence" value="ECO:0007669"/>
    <property type="project" value="UniProtKB-KW"/>
</dbReference>
<dbReference type="VEuPathDB" id="FungiDB:TAPDE_002028"/>
<dbReference type="AlphaFoldDB" id="R4XFI7"/>
<dbReference type="EMBL" id="CAHR02000070">
    <property type="protein sequence ID" value="CCG82092.1"/>
    <property type="molecule type" value="Genomic_DNA"/>
</dbReference>
<dbReference type="OrthoDB" id="10031169at2759"/>
<evidence type="ECO:0000256" key="11">
    <source>
        <dbReference type="RuleBase" id="RU364040"/>
    </source>
</evidence>
<evidence type="ECO:0000256" key="1">
    <source>
        <dbReference type="ARBA" id="ARBA00010136"/>
    </source>
</evidence>
<dbReference type="Gene3D" id="2.60.40.1910">
    <property type="match status" value="1"/>
</dbReference>
<dbReference type="EC" id="3.4.11.-" evidence="11"/>
<comment type="cofactor">
    <cofactor evidence="9 11">
        <name>Zn(2+)</name>
        <dbReference type="ChEBI" id="CHEBI:29105"/>
    </cofactor>
    <text evidence="9 11">Binds 1 zinc ion per subunit.</text>
</comment>
<dbReference type="GO" id="GO:0016020">
    <property type="term" value="C:membrane"/>
    <property type="evidence" value="ECO:0007669"/>
    <property type="project" value="TreeGrafter"/>
</dbReference>
<proteinExistence type="inferred from homology"/>
<dbReference type="Gene3D" id="1.10.390.10">
    <property type="entry name" value="Neutral Protease Domain 2"/>
    <property type="match status" value="1"/>
</dbReference>
<evidence type="ECO:0000256" key="5">
    <source>
        <dbReference type="ARBA" id="ARBA00022801"/>
    </source>
</evidence>
<comment type="caution">
    <text evidence="15">The sequence shown here is derived from an EMBL/GenBank/DDBJ whole genome shotgun (WGS) entry which is preliminary data.</text>
</comment>
<evidence type="ECO:0000313" key="16">
    <source>
        <dbReference type="Proteomes" id="UP000013776"/>
    </source>
</evidence>
<feature type="site" description="Transition state stabilizer" evidence="10">
    <location>
        <position position="395"/>
    </location>
</feature>
<dbReference type="InterPro" id="IPR001930">
    <property type="entry name" value="Peptidase_M1"/>
</dbReference>
<dbReference type="PANTHER" id="PTHR11533:SF174">
    <property type="entry name" value="PUROMYCIN-SENSITIVE AMINOPEPTIDASE-RELATED"/>
    <property type="match status" value="1"/>
</dbReference>
<dbReference type="InterPro" id="IPR027268">
    <property type="entry name" value="Peptidase_M4/M1_CTD_sf"/>
</dbReference>
<sequence length="870" mass="96961">MCQGTTMERNVLPTNVVPRHYDVHYTEVDMSGWTFRGDLTVVLDVVRESPTIVLNCAEQEILSASIGDQASSDITYDKGEARATIAFKSPIATGKNVELKLKFSGMINDTMAGFYRSSYINQKTGQKEFLATTQMEATDCRKAFPCWDEPALKATFGVTITADEKYTVLSNMDIKSEKVEGGKKTTTFNDSPKMSTYLIAWTIGELEYIETHTPGTHMEKIPVRVYSTPGLSQQGKFSLDLAAQTLEFFSKTFGIPYPLPKLDMVAIPDFAAGAMENWGLVTYRVVDLLYDEKTSGANVKERVAEVVQHELAHQWFGNLVTMDWWEGLWLNEGFATWMSWYSANHFYPHWQVWDKYVTDNLQSALRLDGLRSSHPIEVPVQTAEDINQIFDAISYSKGSCVIRMISKTIGEDVFLAGIRRYLKKHAYGNTKTEDLWEALTEESGTDVSKIADLWTKRIGYPVVSVAGKQDEIEVSQNRFLTTGDVKPEEDETLFWVPLALTTFDSDGNSKVDTEAVLSTRTSSIKVGSGNVYKLNTGHSGIYRVNYTPEHLAKLGSIGSKLPPADRAGLVADAGALAVSGYGKTSGLLTLIEGWKSEKDFVVWTEVAGRIATIDAAWTFEDASVRDAFKTFKRELFSAPASAIGHTFTGNEDDFVEDQLKSLLFASAASAEDKKTVEAAKKMFESFAAGNKDAIHPNLRASVFKTALKTGGEAEYEVLLETFHDHTNGSDLRNTALRTLGYSTDPKLMQRTLSMVETDDVKSQDLMYPLVGLSTHKEGIQALFKYLTENYATIDKRVPNSVGSLKAAVVGIMTSGFTTVDKVEEIQRFFADKDTKAFNKRLEQVYDGIRGRSNWVARDREDVKNFLQKYM</sequence>
<organism evidence="15 16">
    <name type="scientific">Taphrina deformans (strain PYCC 5710 / ATCC 11124 / CBS 356.35 / IMI 108563 / JCM 9778 / NBRC 8474)</name>
    <name type="common">Peach leaf curl fungus</name>
    <name type="synonym">Lalaria deformans</name>
    <dbReference type="NCBI Taxonomy" id="1097556"/>
    <lineage>
        <taxon>Eukaryota</taxon>
        <taxon>Fungi</taxon>
        <taxon>Dikarya</taxon>
        <taxon>Ascomycota</taxon>
        <taxon>Taphrinomycotina</taxon>
        <taxon>Taphrinomycetes</taxon>
        <taxon>Taphrinales</taxon>
        <taxon>Taphrinaceae</taxon>
        <taxon>Taphrina</taxon>
    </lineage>
</organism>
<dbReference type="Pfam" id="PF17900">
    <property type="entry name" value="Peptidase_M1_N"/>
    <property type="match status" value="1"/>
</dbReference>
<dbReference type="SUPFAM" id="SSF55486">
    <property type="entry name" value="Metalloproteases ('zincins'), catalytic domain"/>
    <property type="match status" value="1"/>
</dbReference>
<feature type="binding site" evidence="9">
    <location>
        <position position="309"/>
    </location>
    <ligand>
        <name>Zn(2+)</name>
        <dbReference type="ChEBI" id="CHEBI:29105"/>
        <note>catalytic</note>
    </ligand>
</feature>
<evidence type="ECO:0000256" key="9">
    <source>
        <dbReference type="PIRSR" id="PIRSR634016-3"/>
    </source>
</evidence>
<dbReference type="InterPro" id="IPR050344">
    <property type="entry name" value="Peptidase_M1_aminopeptidases"/>
</dbReference>
<dbReference type="InterPro" id="IPR045357">
    <property type="entry name" value="Aminopeptidase_N-like_N"/>
</dbReference>
<dbReference type="CDD" id="cd09601">
    <property type="entry name" value="M1_APN-Q_like"/>
    <property type="match status" value="1"/>
</dbReference>
<evidence type="ECO:0000256" key="2">
    <source>
        <dbReference type="ARBA" id="ARBA00022438"/>
    </source>
</evidence>
<keyword evidence="3 11" id="KW-0645">Protease</keyword>
<protein>
    <recommendedName>
        <fullName evidence="11">Aminopeptidase</fullName>
        <ecNumber evidence="11">3.4.11.-</ecNumber>
    </recommendedName>
</protein>
<dbReference type="MEROPS" id="M01.007"/>